<dbReference type="EMBL" id="FOYL01000003">
    <property type="protein sequence ID" value="SFR10310.1"/>
    <property type="molecule type" value="Genomic_DNA"/>
</dbReference>
<accession>A0A1I6DXR3</accession>
<dbReference type="Proteomes" id="UP000198583">
    <property type="component" value="Unassembled WGS sequence"/>
</dbReference>
<reference evidence="2" key="1">
    <citation type="submission" date="2016-10" db="EMBL/GenBank/DDBJ databases">
        <authorList>
            <person name="Varghese N."/>
            <person name="Submissions S."/>
        </authorList>
    </citation>
    <scope>NUCLEOTIDE SEQUENCE [LARGE SCALE GENOMIC DNA]</scope>
    <source>
        <strain evidence="2">DSM 44232</strain>
    </source>
</reference>
<evidence type="ECO:0000313" key="1">
    <source>
        <dbReference type="EMBL" id="SFR10310.1"/>
    </source>
</evidence>
<evidence type="ECO:0000313" key="2">
    <source>
        <dbReference type="Proteomes" id="UP000198583"/>
    </source>
</evidence>
<dbReference type="STRING" id="84724.SAMN04488564_103367"/>
<name>A0A1I6DXR3_9PSEU</name>
<sequence>MEEKQQRAQTGGITLPRVNEFGLTFEPHDVVHEDVIVPLIDGVPLTEWLELHDDPSFSGVRREDLDAEPFRPGKAKLVLGCDCGIASCGPLVARITADGTTIVWDSFRRPHRGGRVYDELGPFRFDRADYEKLVLELG</sequence>
<organism evidence="1 2">
    <name type="scientific">Lentzea waywayandensis</name>
    <dbReference type="NCBI Taxonomy" id="84724"/>
    <lineage>
        <taxon>Bacteria</taxon>
        <taxon>Bacillati</taxon>
        <taxon>Actinomycetota</taxon>
        <taxon>Actinomycetes</taxon>
        <taxon>Pseudonocardiales</taxon>
        <taxon>Pseudonocardiaceae</taxon>
        <taxon>Lentzea</taxon>
    </lineage>
</organism>
<keyword evidence="2" id="KW-1185">Reference proteome</keyword>
<gene>
    <name evidence="1" type="ORF">SAMN04488564_103367</name>
</gene>
<proteinExistence type="predicted"/>
<dbReference type="AlphaFoldDB" id="A0A1I6DXR3"/>
<protein>
    <submittedName>
        <fullName evidence="1">Uncharacterized protein</fullName>
    </submittedName>
</protein>